<dbReference type="InterPro" id="IPR050300">
    <property type="entry name" value="GDXG_lipolytic_enzyme"/>
</dbReference>
<proteinExistence type="predicted"/>
<dbReference type="InterPro" id="IPR029058">
    <property type="entry name" value="AB_hydrolase_fold"/>
</dbReference>
<feature type="domain" description="Alpha/beta hydrolase fold-3" evidence="2">
    <location>
        <begin position="106"/>
        <end position="323"/>
    </location>
</feature>
<organism evidence="3 4">
    <name type="scientific">Aspergillus transmontanensis</name>
    <dbReference type="NCBI Taxonomy" id="1034304"/>
    <lineage>
        <taxon>Eukaryota</taxon>
        <taxon>Fungi</taxon>
        <taxon>Dikarya</taxon>
        <taxon>Ascomycota</taxon>
        <taxon>Pezizomycotina</taxon>
        <taxon>Eurotiomycetes</taxon>
        <taxon>Eurotiomycetidae</taxon>
        <taxon>Eurotiales</taxon>
        <taxon>Aspergillaceae</taxon>
        <taxon>Aspergillus</taxon>
        <taxon>Aspergillus subgen. Circumdati</taxon>
    </lineage>
</organism>
<dbReference type="InterPro" id="IPR013094">
    <property type="entry name" value="AB_hydrolase_3"/>
</dbReference>
<name>A0A5N6W7T0_9EURO</name>
<accession>A0A5N6W7T0</accession>
<evidence type="ECO:0000313" key="3">
    <source>
        <dbReference type="EMBL" id="KAE8315879.1"/>
    </source>
</evidence>
<dbReference type="SUPFAM" id="SSF53474">
    <property type="entry name" value="alpha/beta-Hydrolases"/>
    <property type="match status" value="1"/>
</dbReference>
<dbReference type="EMBL" id="ML738309">
    <property type="protein sequence ID" value="KAE8315879.1"/>
    <property type="molecule type" value="Genomic_DNA"/>
</dbReference>
<keyword evidence="4" id="KW-1185">Reference proteome</keyword>
<evidence type="ECO:0000313" key="4">
    <source>
        <dbReference type="Proteomes" id="UP000325433"/>
    </source>
</evidence>
<dbReference type="Pfam" id="PF07859">
    <property type="entry name" value="Abhydrolase_3"/>
    <property type="match status" value="1"/>
</dbReference>
<dbReference type="GO" id="GO:0016787">
    <property type="term" value="F:hydrolase activity"/>
    <property type="evidence" value="ECO:0007669"/>
    <property type="project" value="UniProtKB-KW"/>
</dbReference>
<gene>
    <name evidence="3" type="ORF">BDV41DRAFT_585956</name>
</gene>
<keyword evidence="1 3" id="KW-0378">Hydrolase</keyword>
<reference evidence="4" key="1">
    <citation type="submission" date="2019-04" db="EMBL/GenBank/DDBJ databases">
        <title>Friends and foes A comparative genomics studyof 23 Aspergillus species from section Flavi.</title>
        <authorList>
            <consortium name="DOE Joint Genome Institute"/>
            <person name="Kjaerbolling I."/>
            <person name="Vesth T."/>
            <person name="Frisvad J.C."/>
            <person name="Nybo J.L."/>
            <person name="Theobald S."/>
            <person name="Kildgaard S."/>
            <person name="Isbrandt T."/>
            <person name="Kuo A."/>
            <person name="Sato A."/>
            <person name="Lyhne E.K."/>
            <person name="Kogle M.E."/>
            <person name="Wiebenga A."/>
            <person name="Kun R.S."/>
            <person name="Lubbers R.J."/>
            <person name="Makela M.R."/>
            <person name="Barry K."/>
            <person name="Chovatia M."/>
            <person name="Clum A."/>
            <person name="Daum C."/>
            <person name="Haridas S."/>
            <person name="He G."/>
            <person name="LaButti K."/>
            <person name="Lipzen A."/>
            <person name="Mondo S."/>
            <person name="Riley R."/>
            <person name="Salamov A."/>
            <person name="Simmons B.A."/>
            <person name="Magnuson J.K."/>
            <person name="Henrissat B."/>
            <person name="Mortensen U.H."/>
            <person name="Larsen T.O."/>
            <person name="Devries R.P."/>
            <person name="Grigoriev I.V."/>
            <person name="Machida M."/>
            <person name="Baker S.E."/>
            <person name="Andersen M.R."/>
        </authorList>
    </citation>
    <scope>NUCLEOTIDE SEQUENCE [LARGE SCALE GENOMIC DNA]</scope>
    <source>
        <strain evidence="4">CBS 130015</strain>
    </source>
</reference>
<evidence type="ECO:0000256" key="1">
    <source>
        <dbReference type="ARBA" id="ARBA00022801"/>
    </source>
</evidence>
<dbReference type="AlphaFoldDB" id="A0A5N6W7T0"/>
<protein>
    <submittedName>
        <fullName evidence="3">Alpha/Beta hydrolase protein</fullName>
    </submittedName>
</protein>
<sequence length="353" mass="38609">MAPNAEILESSRPDPEFEQACCPNPLGLTLKVANSQSSPPLPSKVSVESLRTVTNVLKAEAREALGGPPPNLTERDIEIPVRDGRSILAYVYAPSQDTVTDALPILVFFHGGGFCIGSRHDDLESNRTIATEAGVIIVSLEYSLAPEYPFPRAIHDGIDALHWIANNLSQVHPSASLQAGLIVAGTSAGGSIANAVVYLNRDLGSPVKVTGQLLSVAPLLPISMVPERYKDDYVSHEQNRDVAVPSPEMGQLFIDAYEPDPTSPLFACAVHPSGHAKIPPTYLQACGLDALRDETFIYQRILRQENDIDTRLDLYPGLPHHFWEFFPQLRKHVEKRTDDTVKGIQWLLKNGQA</sequence>
<evidence type="ECO:0000259" key="2">
    <source>
        <dbReference type="Pfam" id="PF07859"/>
    </source>
</evidence>
<dbReference type="PANTHER" id="PTHR48081">
    <property type="entry name" value="AB HYDROLASE SUPERFAMILY PROTEIN C4A8.06C"/>
    <property type="match status" value="1"/>
</dbReference>
<dbReference type="Proteomes" id="UP000325433">
    <property type="component" value="Unassembled WGS sequence"/>
</dbReference>
<dbReference type="Gene3D" id="3.40.50.1820">
    <property type="entry name" value="alpha/beta hydrolase"/>
    <property type="match status" value="1"/>
</dbReference>